<evidence type="ECO:0000256" key="5">
    <source>
        <dbReference type="ARBA" id="ARBA00022989"/>
    </source>
</evidence>
<reference evidence="9 10" key="1">
    <citation type="journal article" date="2018" name="Nat. Genet.">
        <title>Extensive intraspecific gene order and gene structural variations between Mo17 and other maize genomes.</title>
        <authorList>
            <person name="Sun S."/>
            <person name="Zhou Y."/>
            <person name="Chen J."/>
            <person name="Shi J."/>
            <person name="Zhao H."/>
            <person name="Zhao H."/>
            <person name="Song W."/>
            <person name="Zhang M."/>
            <person name="Cui Y."/>
            <person name="Dong X."/>
            <person name="Liu H."/>
            <person name="Ma X."/>
            <person name="Jiao Y."/>
            <person name="Wang B."/>
            <person name="Wei X."/>
            <person name="Stein J.C."/>
            <person name="Glaubitz J.C."/>
            <person name="Lu F."/>
            <person name="Yu G."/>
            <person name="Liang C."/>
            <person name="Fengler K."/>
            <person name="Li B."/>
            <person name="Rafalski A."/>
            <person name="Schnable P.S."/>
            <person name="Ware D.H."/>
            <person name="Buckler E.S."/>
            <person name="Lai J."/>
        </authorList>
    </citation>
    <scope>NUCLEOTIDE SEQUENCE [LARGE SCALE GENOMIC DNA]</scope>
    <source>
        <strain evidence="10">cv. Missouri 17</strain>
        <tissue evidence="9">Seedling</tissue>
    </source>
</reference>
<keyword evidence="2" id="KW-0217">Developmental protein</keyword>
<evidence type="ECO:0000256" key="4">
    <source>
        <dbReference type="ARBA" id="ARBA00022692"/>
    </source>
</evidence>
<proteinExistence type="inferred from homology"/>
<sequence length="168" mass="18641">MNEWVRCGWVCLQAQLAVEGSAVTGVYKPRPRASDHIYCPVGPSVPVPLLLSSLNSTMEESCDKRSEKQVVAAAKKKKLAKSGHGRRWSSSTDLQDIETATRTAAVDGGMKQQRQQAAREGQGEAVEQRRRCGGAGARLSRKIKEHRARFYIVRRCVAMLVCWRDADD</sequence>
<feature type="region of interest" description="Disordered" evidence="8">
    <location>
        <begin position="103"/>
        <end position="131"/>
    </location>
</feature>
<dbReference type="InterPro" id="IPR051525">
    <property type="entry name" value="DVL_RTFL_regulatory"/>
</dbReference>
<dbReference type="GO" id="GO:0008285">
    <property type="term" value="P:negative regulation of cell population proliferation"/>
    <property type="evidence" value="ECO:0007669"/>
    <property type="project" value="InterPro"/>
</dbReference>
<accession>A0A3L6DLX4</accession>
<comment type="subcellular location">
    <subcellularLocation>
        <location evidence="1">Cell membrane</location>
        <topology evidence="1">Single-pass membrane protein</topology>
    </subcellularLocation>
</comment>
<name>A0A3L6DLX4_MAIZE</name>
<dbReference type="Pfam" id="PF08137">
    <property type="entry name" value="DVL"/>
    <property type="match status" value="1"/>
</dbReference>
<comment type="caution">
    <text evidence="9">The sequence shown here is derived from an EMBL/GenBank/DDBJ whole genome shotgun (WGS) entry which is preliminary data.</text>
</comment>
<evidence type="ECO:0000256" key="8">
    <source>
        <dbReference type="SAM" id="MobiDB-lite"/>
    </source>
</evidence>
<dbReference type="InterPro" id="IPR012552">
    <property type="entry name" value="DVL"/>
</dbReference>
<keyword evidence="5" id="KW-1133">Transmembrane helix</keyword>
<organism evidence="9 10">
    <name type="scientific">Zea mays</name>
    <name type="common">Maize</name>
    <dbReference type="NCBI Taxonomy" id="4577"/>
    <lineage>
        <taxon>Eukaryota</taxon>
        <taxon>Viridiplantae</taxon>
        <taxon>Streptophyta</taxon>
        <taxon>Embryophyta</taxon>
        <taxon>Tracheophyta</taxon>
        <taxon>Spermatophyta</taxon>
        <taxon>Magnoliopsida</taxon>
        <taxon>Liliopsida</taxon>
        <taxon>Poales</taxon>
        <taxon>Poaceae</taxon>
        <taxon>PACMAD clade</taxon>
        <taxon>Panicoideae</taxon>
        <taxon>Andropogonodae</taxon>
        <taxon>Andropogoneae</taxon>
        <taxon>Tripsacinae</taxon>
        <taxon>Zea</taxon>
    </lineage>
</organism>
<dbReference type="Proteomes" id="UP000251960">
    <property type="component" value="Chromosome 8"/>
</dbReference>
<dbReference type="GO" id="GO:0048367">
    <property type="term" value="P:shoot system development"/>
    <property type="evidence" value="ECO:0007669"/>
    <property type="project" value="UniProtKB-ARBA"/>
</dbReference>
<keyword evidence="6" id="KW-0472">Membrane</keyword>
<dbReference type="EMBL" id="NCVQ01000009">
    <property type="protein sequence ID" value="PWZ09650.1"/>
    <property type="molecule type" value="Genomic_DNA"/>
</dbReference>
<protein>
    <submittedName>
        <fullName evidence="9">Uncharacterized protein</fullName>
    </submittedName>
</protein>
<evidence type="ECO:0000313" key="9">
    <source>
        <dbReference type="EMBL" id="PWZ09650.1"/>
    </source>
</evidence>
<evidence type="ECO:0000256" key="2">
    <source>
        <dbReference type="ARBA" id="ARBA00022473"/>
    </source>
</evidence>
<dbReference type="AlphaFoldDB" id="A0A3L6DLX4"/>
<keyword evidence="3" id="KW-1003">Cell membrane</keyword>
<evidence type="ECO:0000256" key="6">
    <source>
        <dbReference type="ARBA" id="ARBA00023136"/>
    </source>
</evidence>
<keyword evidence="4" id="KW-0812">Transmembrane</keyword>
<gene>
    <name evidence="9" type="ORF">Zm00014a_031006</name>
</gene>
<evidence type="ECO:0000256" key="3">
    <source>
        <dbReference type="ARBA" id="ARBA00022475"/>
    </source>
</evidence>
<evidence type="ECO:0000313" key="10">
    <source>
        <dbReference type="Proteomes" id="UP000251960"/>
    </source>
</evidence>
<feature type="compositionally biased region" description="Low complexity" evidence="8">
    <location>
        <begin position="112"/>
        <end position="125"/>
    </location>
</feature>
<evidence type="ECO:0000256" key="7">
    <source>
        <dbReference type="ARBA" id="ARBA00024340"/>
    </source>
</evidence>
<dbReference type="GO" id="GO:0005886">
    <property type="term" value="C:plasma membrane"/>
    <property type="evidence" value="ECO:0007669"/>
    <property type="project" value="UniProtKB-SubCell"/>
</dbReference>
<dbReference type="PANTHER" id="PTHR33102">
    <property type="entry name" value="DVL19-RELATED-RELATED"/>
    <property type="match status" value="1"/>
</dbReference>
<evidence type="ECO:0000256" key="1">
    <source>
        <dbReference type="ARBA" id="ARBA00004162"/>
    </source>
</evidence>
<dbReference type="ExpressionAtlas" id="A0A3L6DLX4">
    <property type="expression patterns" value="baseline and differential"/>
</dbReference>
<comment type="similarity">
    <text evidence="7">Belongs to the DVL/RTFL small polypeptides family.</text>
</comment>